<comment type="similarity">
    <text evidence="1 4">Belongs to the thiolase-like superfamily. Thiolase family.</text>
</comment>
<dbReference type="SUPFAM" id="SSF53901">
    <property type="entry name" value="Thiolase-like"/>
    <property type="match status" value="2"/>
</dbReference>
<dbReference type="RefSeq" id="WP_398282550.1">
    <property type="nucleotide sequence ID" value="NZ_JBITLV010000005.1"/>
</dbReference>
<evidence type="ECO:0000313" key="7">
    <source>
        <dbReference type="EMBL" id="MFI7588645.1"/>
    </source>
</evidence>
<dbReference type="InterPro" id="IPR050215">
    <property type="entry name" value="Thiolase-like_sf_Thiolase"/>
</dbReference>
<keyword evidence="2 4" id="KW-0808">Transferase</keyword>
<dbReference type="EMBL" id="JBITLV010000005">
    <property type="protein sequence ID" value="MFI7588645.1"/>
    <property type="molecule type" value="Genomic_DNA"/>
</dbReference>
<evidence type="ECO:0000256" key="2">
    <source>
        <dbReference type="ARBA" id="ARBA00022679"/>
    </source>
</evidence>
<dbReference type="PANTHER" id="PTHR43853:SF2">
    <property type="entry name" value="3-OXOADIPYL-COA_3-OXO-5,6-DEHYDROSUBERYL-COA THIOLASE"/>
    <property type="match status" value="1"/>
</dbReference>
<dbReference type="Gene3D" id="3.40.47.10">
    <property type="match status" value="1"/>
</dbReference>
<sequence length="403" mass="42029">MPEAVIVSTARSPIGRAFKGSLTSIRPDDLLAQMIKAALDKVPSLDTKQIDDIYAGAGDNSGKQGNNIARVAAVLLGLETVPGTSVNRYCASSVQTQRMAFHAIKAGEGDVFIAAGVEMVSHYMGLINGDEALNPIFDEARARTAATSASNAPWTDPRADGKIPDVYIAMGETAENVATLRGVSRLEQDQWGVESQNRAEKAIADGFFAKEITPVTLPDGTVVSTDDGPRAGTTLEKLQGLKPVFRATGTVTAGNACPLNDGAAALVIMSDTKAAELGLKPLARIVSTGVSALSPEIMGLGPVEASQQAMARAGLSAKDIDLFEINEAFAAQVLPSAEDLGIDHDKLNVHGGAIALGHPFGMTGARIATTLINGLQTRDKQFGLETMCVAGGQGMAIIYERLS</sequence>
<evidence type="ECO:0000259" key="5">
    <source>
        <dbReference type="Pfam" id="PF00108"/>
    </source>
</evidence>
<proteinExistence type="inferred from homology"/>
<feature type="domain" description="Thiolase C-terminal" evidence="6">
    <location>
        <begin position="279"/>
        <end position="400"/>
    </location>
</feature>
<dbReference type="GO" id="GO:0003985">
    <property type="term" value="F:acetyl-CoA C-acetyltransferase activity"/>
    <property type="evidence" value="ECO:0007669"/>
    <property type="project" value="UniProtKB-EC"/>
</dbReference>
<gene>
    <name evidence="7" type="ORF">ACIB24_16360</name>
</gene>
<dbReference type="PIRSF" id="PIRSF000429">
    <property type="entry name" value="Ac-CoA_Ac_transf"/>
    <property type="match status" value="1"/>
</dbReference>
<feature type="domain" description="Thiolase N-terminal" evidence="5">
    <location>
        <begin position="5"/>
        <end position="271"/>
    </location>
</feature>
<name>A0ABW8AQI2_9ACTN</name>
<reference evidence="7 8" key="1">
    <citation type="submission" date="2024-10" db="EMBL/GenBank/DDBJ databases">
        <title>The Natural Products Discovery Center: Release of the First 8490 Sequenced Strains for Exploring Actinobacteria Biosynthetic Diversity.</title>
        <authorList>
            <person name="Kalkreuter E."/>
            <person name="Kautsar S.A."/>
            <person name="Yang D."/>
            <person name="Bader C.D."/>
            <person name="Teijaro C.N."/>
            <person name="Fluegel L."/>
            <person name="Davis C.M."/>
            <person name="Simpson J.R."/>
            <person name="Lauterbach L."/>
            <person name="Steele A.D."/>
            <person name="Gui C."/>
            <person name="Meng S."/>
            <person name="Li G."/>
            <person name="Viehrig K."/>
            <person name="Ye F."/>
            <person name="Su P."/>
            <person name="Kiefer A.F."/>
            <person name="Nichols A."/>
            <person name="Cepeda A.J."/>
            <person name="Yan W."/>
            <person name="Fan B."/>
            <person name="Jiang Y."/>
            <person name="Adhikari A."/>
            <person name="Zheng C.-J."/>
            <person name="Schuster L."/>
            <person name="Cowan T.M."/>
            <person name="Smanski M.J."/>
            <person name="Chevrette M.G."/>
            <person name="De Carvalho L.P.S."/>
            <person name="Shen B."/>
        </authorList>
    </citation>
    <scope>NUCLEOTIDE SEQUENCE [LARGE SCALE GENOMIC DNA]</scope>
    <source>
        <strain evidence="7 8">NPDC049639</strain>
    </source>
</reference>
<dbReference type="InterPro" id="IPR016039">
    <property type="entry name" value="Thiolase-like"/>
</dbReference>
<evidence type="ECO:0000256" key="3">
    <source>
        <dbReference type="ARBA" id="ARBA00023315"/>
    </source>
</evidence>
<accession>A0ABW8AQI2</accession>
<dbReference type="Pfam" id="PF00108">
    <property type="entry name" value="Thiolase_N"/>
    <property type="match status" value="1"/>
</dbReference>
<dbReference type="PANTHER" id="PTHR43853">
    <property type="entry name" value="3-KETOACYL-COA THIOLASE, PEROXISOMAL"/>
    <property type="match status" value="1"/>
</dbReference>
<comment type="caution">
    <text evidence="7">The sequence shown here is derived from an EMBL/GenBank/DDBJ whole genome shotgun (WGS) entry which is preliminary data.</text>
</comment>
<dbReference type="NCBIfam" id="NF005890">
    <property type="entry name" value="PRK07851.1"/>
    <property type="match status" value="1"/>
</dbReference>
<dbReference type="PROSITE" id="PS00737">
    <property type="entry name" value="THIOLASE_2"/>
    <property type="match status" value="1"/>
</dbReference>
<dbReference type="EC" id="2.3.1.9" evidence="7"/>
<evidence type="ECO:0000256" key="1">
    <source>
        <dbReference type="ARBA" id="ARBA00010982"/>
    </source>
</evidence>
<keyword evidence="3 4" id="KW-0012">Acyltransferase</keyword>
<organism evidence="7 8">
    <name type="scientific">Spongisporangium articulatum</name>
    <dbReference type="NCBI Taxonomy" id="3362603"/>
    <lineage>
        <taxon>Bacteria</taxon>
        <taxon>Bacillati</taxon>
        <taxon>Actinomycetota</taxon>
        <taxon>Actinomycetes</taxon>
        <taxon>Kineosporiales</taxon>
        <taxon>Kineosporiaceae</taxon>
        <taxon>Spongisporangium</taxon>
    </lineage>
</organism>
<evidence type="ECO:0000259" key="6">
    <source>
        <dbReference type="Pfam" id="PF02803"/>
    </source>
</evidence>
<protein>
    <submittedName>
        <fullName evidence="7">Acetyl-CoA C-acetyltransferase</fullName>
        <ecNumber evidence="7">2.3.1.9</ecNumber>
    </submittedName>
</protein>
<dbReference type="CDD" id="cd00751">
    <property type="entry name" value="thiolase"/>
    <property type="match status" value="1"/>
</dbReference>
<dbReference type="Pfam" id="PF02803">
    <property type="entry name" value="Thiolase_C"/>
    <property type="match status" value="1"/>
</dbReference>
<dbReference type="InterPro" id="IPR020613">
    <property type="entry name" value="Thiolase_CS"/>
</dbReference>
<evidence type="ECO:0000256" key="4">
    <source>
        <dbReference type="RuleBase" id="RU003557"/>
    </source>
</evidence>
<dbReference type="NCBIfam" id="TIGR01930">
    <property type="entry name" value="AcCoA-C-Actrans"/>
    <property type="match status" value="1"/>
</dbReference>
<dbReference type="Proteomes" id="UP001612915">
    <property type="component" value="Unassembled WGS sequence"/>
</dbReference>
<dbReference type="InterPro" id="IPR020616">
    <property type="entry name" value="Thiolase_N"/>
</dbReference>
<dbReference type="InterPro" id="IPR020617">
    <property type="entry name" value="Thiolase_C"/>
</dbReference>
<dbReference type="InterPro" id="IPR002155">
    <property type="entry name" value="Thiolase"/>
</dbReference>
<keyword evidence="8" id="KW-1185">Reference proteome</keyword>
<evidence type="ECO:0000313" key="8">
    <source>
        <dbReference type="Proteomes" id="UP001612915"/>
    </source>
</evidence>